<dbReference type="AlphaFoldDB" id="A0ABD2I434"/>
<gene>
    <name evidence="3" type="ORF">niasHT_033431</name>
</gene>
<reference evidence="3 4" key="1">
    <citation type="submission" date="2024-10" db="EMBL/GenBank/DDBJ databases">
        <authorList>
            <person name="Kim D."/>
        </authorList>
    </citation>
    <scope>NUCLEOTIDE SEQUENCE [LARGE SCALE GENOMIC DNA]</scope>
    <source>
        <strain evidence="3">BH-2024</strain>
    </source>
</reference>
<accession>A0ABD2I434</accession>
<keyword evidence="1" id="KW-0862">Zinc</keyword>
<sequence>MAYYFPDCWECGMAGHVKADCPDAVCVSCKRTGHWVQQCLSEAAAKCCVVCTVRQHKSGTCWVLAKWVKIRIRAEDCSLLEDFVLRRAAETAAGGDGRAFSVEQFCVLCLQNGHTPATCTKSRALLPAYERIPGTESLHICGPGKKTAVCLDWAASDFIRTISTTTNMCFICFEVQGFFSLF</sequence>
<dbReference type="GO" id="GO:0008270">
    <property type="term" value="F:zinc ion binding"/>
    <property type="evidence" value="ECO:0007669"/>
    <property type="project" value="UniProtKB-KW"/>
</dbReference>
<evidence type="ECO:0000313" key="3">
    <source>
        <dbReference type="EMBL" id="KAL3072265.1"/>
    </source>
</evidence>
<proteinExistence type="predicted"/>
<evidence type="ECO:0000256" key="1">
    <source>
        <dbReference type="PROSITE-ProRule" id="PRU00047"/>
    </source>
</evidence>
<dbReference type="Proteomes" id="UP001620626">
    <property type="component" value="Unassembled WGS sequence"/>
</dbReference>
<protein>
    <recommendedName>
        <fullName evidence="2">CCHC-type domain-containing protein</fullName>
    </recommendedName>
</protein>
<dbReference type="Gene3D" id="4.10.60.10">
    <property type="entry name" value="Zinc finger, CCHC-type"/>
    <property type="match status" value="1"/>
</dbReference>
<dbReference type="InterPro" id="IPR001878">
    <property type="entry name" value="Znf_CCHC"/>
</dbReference>
<dbReference type="PROSITE" id="PS50158">
    <property type="entry name" value="ZF_CCHC"/>
    <property type="match status" value="1"/>
</dbReference>
<organism evidence="3 4">
    <name type="scientific">Heterodera trifolii</name>
    <dbReference type="NCBI Taxonomy" id="157864"/>
    <lineage>
        <taxon>Eukaryota</taxon>
        <taxon>Metazoa</taxon>
        <taxon>Ecdysozoa</taxon>
        <taxon>Nematoda</taxon>
        <taxon>Chromadorea</taxon>
        <taxon>Rhabditida</taxon>
        <taxon>Tylenchina</taxon>
        <taxon>Tylenchomorpha</taxon>
        <taxon>Tylenchoidea</taxon>
        <taxon>Heteroderidae</taxon>
        <taxon>Heteroderinae</taxon>
        <taxon>Heterodera</taxon>
    </lineage>
</organism>
<evidence type="ECO:0000313" key="4">
    <source>
        <dbReference type="Proteomes" id="UP001620626"/>
    </source>
</evidence>
<dbReference type="SUPFAM" id="SSF57756">
    <property type="entry name" value="Retrovirus zinc finger-like domains"/>
    <property type="match status" value="1"/>
</dbReference>
<feature type="domain" description="CCHC-type" evidence="2">
    <location>
        <begin position="8"/>
        <end position="23"/>
    </location>
</feature>
<keyword evidence="4" id="KW-1185">Reference proteome</keyword>
<name>A0ABD2I434_9BILA</name>
<keyword evidence="1" id="KW-0863">Zinc-finger</keyword>
<dbReference type="InterPro" id="IPR036875">
    <property type="entry name" value="Znf_CCHC_sf"/>
</dbReference>
<dbReference type="SMART" id="SM00343">
    <property type="entry name" value="ZnF_C2HC"/>
    <property type="match status" value="3"/>
</dbReference>
<dbReference type="EMBL" id="JBICBT010001335">
    <property type="protein sequence ID" value="KAL3072265.1"/>
    <property type="molecule type" value="Genomic_DNA"/>
</dbReference>
<keyword evidence="1" id="KW-0479">Metal-binding</keyword>
<evidence type="ECO:0000259" key="2">
    <source>
        <dbReference type="PROSITE" id="PS50158"/>
    </source>
</evidence>
<comment type="caution">
    <text evidence="3">The sequence shown here is derived from an EMBL/GenBank/DDBJ whole genome shotgun (WGS) entry which is preliminary data.</text>
</comment>
<dbReference type="GO" id="GO:0019899">
    <property type="term" value="F:enzyme binding"/>
    <property type="evidence" value="ECO:0007669"/>
    <property type="project" value="UniProtKB-ARBA"/>
</dbReference>